<accession>A0ABX4CYQ8</accession>
<protein>
    <recommendedName>
        <fullName evidence="4">Lysozyme inhibitor LprI N-terminal domain-containing protein</fullName>
    </recommendedName>
</protein>
<dbReference type="EMBL" id="MUHD01000004">
    <property type="protein sequence ID" value="OXB10871.1"/>
    <property type="molecule type" value="Genomic_DNA"/>
</dbReference>
<feature type="transmembrane region" description="Helical" evidence="1">
    <location>
        <begin position="12"/>
        <end position="34"/>
    </location>
</feature>
<name>A0ABX4CYQ8_9FLAO</name>
<keyword evidence="1" id="KW-0812">Transmembrane</keyword>
<keyword evidence="1" id="KW-1133">Transmembrane helix</keyword>
<evidence type="ECO:0000256" key="1">
    <source>
        <dbReference type="SAM" id="Phobius"/>
    </source>
</evidence>
<evidence type="ECO:0000313" key="3">
    <source>
        <dbReference type="Proteomes" id="UP000198381"/>
    </source>
</evidence>
<sequence length="199" mass="23401">MFQKKKNMKKYTIISIILNGILLITLIILFNNYFEVRNEFEIYKKTDSIKRENKEIARIVDKNDPIYIYNTHKFSRDTGYTSYDYNMNTGERLQFADSLLNKVVKDKIGMLEKYIKVDRDMVLKVKNNSFFVNALKVNIAQKENLIKSQELWRKMRLLNSENVRLGCDGATGCTGIVNDADIKYVLRRIEEIKDVNGYN</sequence>
<reference evidence="2 3" key="1">
    <citation type="submission" date="2016-11" db="EMBL/GenBank/DDBJ databases">
        <title>Whole genomes of Flavobacteriaceae.</title>
        <authorList>
            <person name="Stine C."/>
            <person name="Li C."/>
            <person name="Tadesse D."/>
        </authorList>
    </citation>
    <scope>NUCLEOTIDE SEQUENCE [LARGE SCALE GENOMIC DNA]</scope>
    <source>
        <strain evidence="2 3">CCUG 60112</strain>
    </source>
</reference>
<keyword evidence="1" id="KW-0472">Membrane</keyword>
<comment type="caution">
    <text evidence="2">The sequence shown here is derived from an EMBL/GenBank/DDBJ whole genome shotgun (WGS) entry which is preliminary data.</text>
</comment>
<keyword evidence="3" id="KW-1185">Reference proteome</keyword>
<gene>
    <name evidence="2" type="ORF">B0A81_02595</name>
</gene>
<evidence type="ECO:0008006" key="4">
    <source>
        <dbReference type="Google" id="ProtNLM"/>
    </source>
</evidence>
<evidence type="ECO:0000313" key="2">
    <source>
        <dbReference type="EMBL" id="OXB10871.1"/>
    </source>
</evidence>
<proteinExistence type="predicted"/>
<organism evidence="2 3">
    <name type="scientific">Flavobacterium plurextorum</name>
    <dbReference type="NCBI Taxonomy" id="1114867"/>
    <lineage>
        <taxon>Bacteria</taxon>
        <taxon>Pseudomonadati</taxon>
        <taxon>Bacteroidota</taxon>
        <taxon>Flavobacteriia</taxon>
        <taxon>Flavobacteriales</taxon>
        <taxon>Flavobacteriaceae</taxon>
        <taxon>Flavobacterium</taxon>
    </lineage>
</organism>
<dbReference type="Proteomes" id="UP000198381">
    <property type="component" value="Unassembled WGS sequence"/>
</dbReference>